<reference evidence="1" key="1">
    <citation type="journal article" date="2019" name="bioRxiv">
        <title>The Genome of the Zebra Mussel, Dreissena polymorpha: A Resource for Invasive Species Research.</title>
        <authorList>
            <person name="McCartney M.A."/>
            <person name="Auch B."/>
            <person name="Kono T."/>
            <person name="Mallez S."/>
            <person name="Zhang Y."/>
            <person name="Obille A."/>
            <person name="Becker A."/>
            <person name="Abrahante J.E."/>
            <person name="Garbe J."/>
            <person name="Badalamenti J.P."/>
            <person name="Herman A."/>
            <person name="Mangelson H."/>
            <person name="Liachko I."/>
            <person name="Sullivan S."/>
            <person name="Sone E.D."/>
            <person name="Koren S."/>
            <person name="Silverstein K.A.T."/>
            <person name="Beckman K.B."/>
            <person name="Gohl D.M."/>
        </authorList>
    </citation>
    <scope>NUCLEOTIDE SEQUENCE</scope>
    <source>
        <strain evidence="1">Duluth1</strain>
        <tissue evidence="1">Whole animal</tissue>
    </source>
</reference>
<dbReference type="AlphaFoldDB" id="A0A9D4CLW2"/>
<comment type="caution">
    <text evidence="1">The sequence shown here is derived from an EMBL/GenBank/DDBJ whole genome shotgun (WGS) entry which is preliminary data.</text>
</comment>
<keyword evidence="2" id="KW-1185">Reference proteome</keyword>
<name>A0A9D4CLW2_DREPO</name>
<gene>
    <name evidence="1" type="ORF">DPMN_053717</name>
</gene>
<dbReference type="Proteomes" id="UP000828390">
    <property type="component" value="Unassembled WGS sequence"/>
</dbReference>
<accession>A0A9D4CLW2</accession>
<evidence type="ECO:0000313" key="2">
    <source>
        <dbReference type="Proteomes" id="UP000828390"/>
    </source>
</evidence>
<sequence length="72" mass="8386">MQILHSMVFSVLTNPPTVHLKNQQPIRVFSCQILRLERCITCQYTPLLEGLRAANLSLLYRTQNPAEYERKV</sequence>
<reference evidence="1" key="2">
    <citation type="submission" date="2020-11" db="EMBL/GenBank/DDBJ databases">
        <authorList>
            <person name="McCartney M.A."/>
            <person name="Auch B."/>
            <person name="Kono T."/>
            <person name="Mallez S."/>
            <person name="Becker A."/>
            <person name="Gohl D.M."/>
            <person name="Silverstein K.A.T."/>
            <person name="Koren S."/>
            <person name="Bechman K.B."/>
            <person name="Herman A."/>
            <person name="Abrahante J.E."/>
            <person name="Garbe J."/>
        </authorList>
    </citation>
    <scope>NUCLEOTIDE SEQUENCE</scope>
    <source>
        <strain evidence="1">Duluth1</strain>
        <tissue evidence="1">Whole animal</tissue>
    </source>
</reference>
<evidence type="ECO:0000313" key="1">
    <source>
        <dbReference type="EMBL" id="KAH3727773.1"/>
    </source>
</evidence>
<organism evidence="1 2">
    <name type="scientific">Dreissena polymorpha</name>
    <name type="common">Zebra mussel</name>
    <name type="synonym">Mytilus polymorpha</name>
    <dbReference type="NCBI Taxonomy" id="45954"/>
    <lineage>
        <taxon>Eukaryota</taxon>
        <taxon>Metazoa</taxon>
        <taxon>Spiralia</taxon>
        <taxon>Lophotrochozoa</taxon>
        <taxon>Mollusca</taxon>
        <taxon>Bivalvia</taxon>
        <taxon>Autobranchia</taxon>
        <taxon>Heteroconchia</taxon>
        <taxon>Euheterodonta</taxon>
        <taxon>Imparidentia</taxon>
        <taxon>Neoheterodontei</taxon>
        <taxon>Myida</taxon>
        <taxon>Dreissenoidea</taxon>
        <taxon>Dreissenidae</taxon>
        <taxon>Dreissena</taxon>
    </lineage>
</organism>
<protein>
    <submittedName>
        <fullName evidence="1">Uncharacterized protein</fullName>
    </submittedName>
</protein>
<proteinExistence type="predicted"/>
<dbReference type="EMBL" id="JAIWYP010000012">
    <property type="protein sequence ID" value="KAH3727773.1"/>
    <property type="molecule type" value="Genomic_DNA"/>
</dbReference>